<reference evidence="2" key="1">
    <citation type="submission" date="2013-09" db="EMBL/GenBank/DDBJ databases">
        <title>The Genome Sequence of Anopheles maculatus species B.</title>
        <authorList>
            <consortium name="The Broad Institute Genomics Platform"/>
            <person name="Neafsey D.E."/>
            <person name="Besansky N."/>
            <person name="Howell P."/>
            <person name="Walton C."/>
            <person name="Young S.K."/>
            <person name="Zeng Q."/>
            <person name="Gargeya S."/>
            <person name="Fitzgerald M."/>
            <person name="Haas B."/>
            <person name="Abouelleil A."/>
            <person name="Allen A.W."/>
            <person name="Alvarado L."/>
            <person name="Arachchi H.M."/>
            <person name="Berlin A.M."/>
            <person name="Chapman S.B."/>
            <person name="Gainer-Dewar J."/>
            <person name="Goldberg J."/>
            <person name="Griggs A."/>
            <person name="Gujja S."/>
            <person name="Hansen M."/>
            <person name="Howarth C."/>
            <person name="Imamovic A."/>
            <person name="Ireland A."/>
            <person name="Larimer J."/>
            <person name="McCowan C."/>
            <person name="Murphy C."/>
            <person name="Pearson M."/>
            <person name="Poon T.W."/>
            <person name="Priest M."/>
            <person name="Roberts A."/>
            <person name="Saif S."/>
            <person name="Shea T."/>
            <person name="Sisk P."/>
            <person name="Sykes S."/>
            <person name="Wortman J."/>
            <person name="Nusbaum C."/>
            <person name="Birren B."/>
        </authorList>
    </citation>
    <scope>NUCLEOTIDE SEQUENCE [LARGE SCALE GENOMIC DNA]</scope>
    <source>
        <strain evidence="2">maculatus3</strain>
    </source>
</reference>
<evidence type="ECO:0000313" key="1">
    <source>
        <dbReference type="EnsemblMetazoa" id="AMAM014373-PA"/>
    </source>
</evidence>
<sequence length="465" mass="51348">MAPNKGICKAKNDLMLRKLYGTQHHLGGEGGQEAGDDGLQLSVGLVRDLALRGDLLQQRLLVRLDVRQEFLLELGNLARVHLVQVTAHTAVDDGDLLLDGHRHILSLLEQLGQAHTTVQQLLGGGIQIRTELGERSDLTVLGQLQLHRTGDLLHGLGLGSGTDARHGQTDVNGRPDTLVEQLSLQEDLSVCDRDDVGWNVSGHITGLRFDDGQGSERTASERRAHLGRTLQQTRMQIEHITRVGLTTWRTTQQQRHLTVGDGLLGQIVVDDQGVLAVVTEVFTHGTARVRRQVLQRGSIRSGGGHDDGRFWLMMVSMARAVLLQSKQYGCSNDITLERIPCLLPSLTITNDQLTLATTNRHKRIDGLNTGLHGFAHRHTRDDTRSLDTDTEALLRLDFTLTVDGVTEGINDAAQDFITDRHVDDGTGTLDDIAFLDQLVVTEHDHTDVIRLQVKGHTLKKKRTKQ</sequence>
<dbReference type="AntiFam" id="ANF00063">
    <property type="entry name" value="Antisense to ATP synthase alpha subunit"/>
</dbReference>
<dbReference type="Proteomes" id="UP000075901">
    <property type="component" value="Unassembled WGS sequence"/>
</dbReference>
<reference evidence="1" key="2">
    <citation type="submission" date="2020-05" db="UniProtKB">
        <authorList>
            <consortium name="EnsemblMetazoa"/>
        </authorList>
    </citation>
    <scope>IDENTIFICATION</scope>
    <source>
        <strain evidence="1">maculatus3</strain>
    </source>
</reference>
<evidence type="ECO:0000313" key="2">
    <source>
        <dbReference type="Proteomes" id="UP000075901"/>
    </source>
</evidence>
<keyword evidence="2" id="KW-1185">Reference proteome</keyword>
<protein>
    <submittedName>
        <fullName evidence="1">Uncharacterized protein</fullName>
    </submittedName>
</protein>
<name>A0A182SVP3_9DIPT</name>
<accession>A0A182SVP3</accession>
<proteinExistence type="predicted"/>
<organism evidence="1 2">
    <name type="scientific">Anopheles maculatus</name>
    <dbReference type="NCBI Taxonomy" id="74869"/>
    <lineage>
        <taxon>Eukaryota</taxon>
        <taxon>Metazoa</taxon>
        <taxon>Ecdysozoa</taxon>
        <taxon>Arthropoda</taxon>
        <taxon>Hexapoda</taxon>
        <taxon>Insecta</taxon>
        <taxon>Pterygota</taxon>
        <taxon>Neoptera</taxon>
        <taxon>Endopterygota</taxon>
        <taxon>Diptera</taxon>
        <taxon>Nematocera</taxon>
        <taxon>Culicoidea</taxon>
        <taxon>Culicidae</taxon>
        <taxon>Anophelinae</taxon>
        <taxon>Anopheles</taxon>
        <taxon>Anopheles maculatus group</taxon>
    </lineage>
</organism>
<dbReference type="VEuPathDB" id="VectorBase:AMAM014373"/>
<dbReference type="EnsemblMetazoa" id="AMAM014373-RA">
    <property type="protein sequence ID" value="AMAM014373-PA"/>
    <property type="gene ID" value="AMAM014373"/>
</dbReference>
<dbReference type="AlphaFoldDB" id="A0A182SVP3"/>